<sequence>MWFSGLIGKRPPGVRDTETVWEHYAQMTQPKTSPTLALGGRAHEREQLLAFLAGPPGVLGVQAESQDEAIAFLLACIQDAGDMERDTLLARAVLVDTPDAFHTLLSSPTPLVLVPTVHGLTGMPAAAAAGHHVLVPHGRAGKIGGETITLPRPDRQAVQEALDGMGVAESRRAQLGRLGRRSLQALRRTLATAPEFETPLWADPARAFPAPVLLAGMWNDNSEGDQQVISRLGRAEYLALARMLNGWAVGSDPPVRRTGAAWMVSAPEDAWRLVNPLLLPQDITTFGEVALAVLGESDPSVMLPPDEQVMQRGLAAPRLYSDVLRDGLADTLALLGAHAGDPNVSPLKLQALVTQVVTTLLGPPATWEVWATLARWLPLLAEAAPEAFLDAAEQLAAEPEVPLARLIQDAGHTIFFHSPHSHLLWALEILAWNPQYLARVARVLFALARHDLPTPDTLTRPLRSLKWLLDGTMPSTTASVSQRLTVLMSLSRVDSSLFAQLLQALLPLDRGWKMEPATPRYRDWVPDRFPIATHEEYVEYQDGVVRQLLQAGQNSPDLLAFLLQRAHLLTTAQRAATVQALRTYVNREPHESESAATLRDALRSVLRENTERRASVLAPEVRAKLQAAVDARDATDEQRLALMADLRWAHQSFTPQELTDIQTLLTTLSPPDIVEQSAWLFEVNPTLPSVSRFEFNTYWTEVGNQRREATAQVWTARGREGVEALARRGHEASGVGQALAETGLLIWDEEAALLRETLAHETVALANLARSYLTAKSSSGSTWMDRVRRELVPTWTAAQQVTFFLTQPAEPDTWQAIQTAGTAVQEGYWHQVPVWSLPTTSFEQAVRGLLSRGRSFAALHYIAQYGRSKGAVSVDTVVEALEQASKVKPTDHLKDVQGMPYLLTRLIWNLSPAGTVSLARLAELEWHLWDCLHTFDQTPPNLSRQLVDAPEFFVQLVTWAYYSDLESQERPAPTQSQLEMARRAREVLRGWTFVPGRSPGETFDETQWHDWVGRVRTLAAQQGYNRGLDIELATLIARALRTGSGNGLEPAVCDTIEQLASDRLDRLIGMAVQNGRGIVTKAAYEGGRQEQALAQTFAQHAEPAQIQFPRVARILNQLGRVYQDEAQDEDTRAAFDQDQ</sequence>
<gene>
    <name evidence="1" type="ORF">GCM10008961_38500</name>
</gene>
<evidence type="ECO:0000313" key="1">
    <source>
        <dbReference type="EMBL" id="GGS43810.1"/>
    </source>
</evidence>
<accession>A0ABQ2SY59</accession>
<reference evidence="2" key="1">
    <citation type="journal article" date="2019" name="Int. J. Syst. Evol. Microbiol.">
        <title>The Global Catalogue of Microorganisms (GCM) 10K type strain sequencing project: providing services to taxonomists for standard genome sequencing and annotation.</title>
        <authorList>
            <consortium name="The Broad Institute Genomics Platform"/>
            <consortium name="The Broad Institute Genome Sequencing Center for Infectious Disease"/>
            <person name="Wu L."/>
            <person name="Ma J."/>
        </authorList>
    </citation>
    <scope>NUCLEOTIDE SEQUENCE [LARGE SCALE GENOMIC DNA]</scope>
    <source>
        <strain evidence="2">JCM 31406</strain>
    </source>
</reference>
<evidence type="ECO:0000313" key="2">
    <source>
        <dbReference type="Proteomes" id="UP000620633"/>
    </source>
</evidence>
<keyword evidence="2" id="KW-1185">Reference proteome</keyword>
<dbReference type="EMBL" id="BMQO01000039">
    <property type="protein sequence ID" value="GGS43810.1"/>
    <property type="molecule type" value="Genomic_DNA"/>
</dbReference>
<protein>
    <recommendedName>
        <fullName evidence="3">ATP-binding protein</fullName>
    </recommendedName>
</protein>
<name>A0ABQ2SY59_9DEIO</name>
<comment type="caution">
    <text evidence="1">The sequence shown here is derived from an EMBL/GenBank/DDBJ whole genome shotgun (WGS) entry which is preliminary data.</text>
</comment>
<evidence type="ECO:0008006" key="3">
    <source>
        <dbReference type="Google" id="ProtNLM"/>
    </source>
</evidence>
<dbReference type="Proteomes" id="UP000620633">
    <property type="component" value="Unassembled WGS sequence"/>
</dbReference>
<organism evidence="1 2">
    <name type="scientific">Deinococcus knuensis</name>
    <dbReference type="NCBI Taxonomy" id="1837380"/>
    <lineage>
        <taxon>Bacteria</taxon>
        <taxon>Thermotogati</taxon>
        <taxon>Deinococcota</taxon>
        <taxon>Deinococci</taxon>
        <taxon>Deinococcales</taxon>
        <taxon>Deinococcaceae</taxon>
        <taxon>Deinococcus</taxon>
    </lineage>
</organism>
<proteinExistence type="predicted"/>